<reference evidence="1" key="1">
    <citation type="submission" date="2020-04" db="EMBL/GenBank/DDBJ databases">
        <authorList>
            <person name="Chiriac C."/>
            <person name="Salcher M."/>
            <person name="Ghai R."/>
            <person name="Kavagutti S V."/>
        </authorList>
    </citation>
    <scope>NUCLEOTIDE SEQUENCE</scope>
</reference>
<dbReference type="EMBL" id="LR796458">
    <property type="protein sequence ID" value="CAB4145356.1"/>
    <property type="molecule type" value="Genomic_DNA"/>
</dbReference>
<gene>
    <name evidence="2" type="ORF">UFOVP1218_17</name>
    <name evidence="1" type="ORF">UFOVP489_7</name>
</gene>
<proteinExistence type="predicted"/>
<sequence>MKHTINHEKEVKCLLEALKAIENKDLHPDHVSRFEKTLSYFDYVSQVAHSYAAEWAVADFLGIDYEPDFTKYKERADVGTQFEIKWTKYDEGQMIIHETDRDTDIAILCTGNSPTFRIAGWIPVSVAKKARYRHRSQPTWWVTQANLQPIENLSRSIHAHSGI</sequence>
<protein>
    <submittedName>
        <fullName evidence="1">Uncharacterized protein</fullName>
    </submittedName>
</protein>
<organism evidence="1">
    <name type="scientific">uncultured Caudovirales phage</name>
    <dbReference type="NCBI Taxonomy" id="2100421"/>
    <lineage>
        <taxon>Viruses</taxon>
        <taxon>Duplodnaviria</taxon>
        <taxon>Heunggongvirae</taxon>
        <taxon>Uroviricota</taxon>
        <taxon>Caudoviricetes</taxon>
        <taxon>Peduoviridae</taxon>
        <taxon>Maltschvirus</taxon>
        <taxon>Maltschvirus maltsch</taxon>
    </lineage>
</organism>
<name>A0A6J5MJY0_9CAUD</name>
<dbReference type="EMBL" id="LR797160">
    <property type="protein sequence ID" value="CAB4191200.1"/>
    <property type="molecule type" value="Genomic_DNA"/>
</dbReference>
<evidence type="ECO:0000313" key="1">
    <source>
        <dbReference type="EMBL" id="CAB4145356.1"/>
    </source>
</evidence>
<accession>A0A6J5MJY0</accession>
<evidence type="ECO:0000313" key="2">
    <source>
        <dbReference type="EMBL" id="CAB4191200.1"/>
    </source>
</evidence>